<dbReference type="InterPro" id="IPR036390">
    <property type="entry name" value="WH_DNA-bd_sf"/>
</dbReference>
<evidence type="ECO:0000256" key="4">
    <source>
        <dbReference type="ARBA" id="ARBA00023163"/>
    </source>
</evidence>
<dbReference type="InterPro" id="IPR058163">
    <property type="entry name" value="LysR-type_TF_proteobact-type"/>
</dbReference>
<keyword evidence="4" id="KW-0804">Transcription</keyword>
<dbReference type="InterPro" id="IPR005119">
    <property type="entry name" value="LysR_subst-bd"/>
</dbReference>
<dbReference type="PANTHER" id="PTHR30537">
    <property type="entry name" value="HTH-TYPE TRANSCRIPTIONAL REGULATOR"/>
    <property type="match status" value="1"/>
</dbReference>
<dbReference type="GO" id="GO:0003700">
    <property type="term" value="F:DNA-binding transcription factor activity"/>
    <property type="evidence" value="ECO:0007669"/>
    <property type="project" value="InterPro"/>
</dbReference>
<dbReference type="Pfam" id="PF00126">
    <property type="entry name" value="HTH_1"/>
    <property type="match status" value="1"/>
</dbReference>
<dbReference type="Gene3D" id="3.40.190.290">
    <property type="match status" value="1"/>
</dbReference>
<dbReference type="SUPFAM" id="SSF46785">
    <property type="entry name" value="Winged helix' DNA-binding domain"/>
    <property type="match status" value="1"/>
</dbReference>
<evidence type="ECO:0000256" key="2">
    <source>
        <dbReference type="ARBA" id="ARBA00023015"/>
    </source>
</evidence>
<dbReference type="KEGG" id="tse:THMIRHAS_24200"/>
<dbReference type="GO" id="GO:0003677">
    <property type="term" value="F:DNA binding"/>
    <property type="evidence" value="ECO:0007669"/>
    <property type="project" value="UniProtKB-KW"/>
</dbReference>
<dbReference type="InterPro" id="IPR036388">
    <property type="entry name" value="WH-like_DNA-bd_sf"/>
</dbReference>
<sequence length="301" mass="34074">MQIEHLEMFIETVQLGSFAAVAEKRQLSATSVSRSVQQLEHQLGLKLLQRSTRKLSLTEAGEVYYQQVVPILQSLTQAHQQAQDIKQTLQGKLRVTVPIGFAESRLIPLIPAFHALHPELRLELLITDECLDLQQEKIDVGVRIGQVNEINWVAKPLLQVPFIACASPAFLRQHSLKNPDDLQRVPCLGLIPHPSAKQWRFSLKKSDLANAFVDVWVNQTLLTTHEQSTKQLCLAGQGVALLPFWLVQQELATGQLLEILPDYRAAYPQSEGKIWITYPNRDYIPAKSRAFIDFLMAEFKN</sequence>
<organism evidence="6 7">
    <name type="scientific">Thiosulfatimonas sediminis</name>
    <dbReference type="NCBI Taxonomy" id="2675054"/>
    <lineage>
        <taxon>Bacteria</taxon>
        <taxon>Pseudomonadati</taxon>
        <taxon>Pseudomonadota</taxon>
        <taxon>Gammaproteobacteria</taxon>
        <taxon>Thiotrichales</taxon>
        <taxon>Piscirickettsiaceae</taxon>
        <taxon>Thiosulfatimonas</taxon>
    </lineage>
</organism>
<dbReference type="InterPro" id="IPR000847">
    <property type="entry name" value="LysR_HTH_N"/>
</dbReference>
<protein>
    <submittedName>
        <fullName evidence="6">LysR family transcriptional regulator</fullName>
    </submittedName>
</protein>
<evidence type="ECO:0000256" key="1">
    <source>
        <dbReference type="ARBA" id="ARBA00009437"/>
    </source>
</evidence>
<dbReference type="PANTHER" id="PTHR30537:SF5">
    <property type="entry name" value="HTH-TYPE TRANSCRIPTIONAL ACTIVATOR TTDR-RELATED"/>
    <property type="match status" value="1"/>
</dbReference>
<gene>
    <name evidence="6" type="ORF">THMIRHAS_24200</name>
</gene>
<dbReference type="CDD" id="cd08422">
    <property type="entry name" value="PBP2_CrgA_like"/>
    <property type="match status" value="1"/>
</dbReference>
<dbReference type="FunFam" id="1.10.10.10:FF:000001">
    <property type="entry name" value="LysR family transcriptional regulator"/>
    <property type="match status" value="1"/>
</dbReference>
<evidence type="ECO:0000256" key="3">
    <source>
        <dbReference type="ARBA" id="ARBA00023125"/>
    </source>
</evidence>
<dbReference type="AlphaFoldDB" id="A0A6F8PYC4"/>
<dbReference type="Pfam" id="PF03466">
    <property type="entry name" value="LysR_substrate"/>
    <property type="match status" value="1"/>
</dbReference>
<comment type="similarity">
    <text evidence="1">Belongs to the LysR transcriptional regulatory family.</text>
</comment>
<feature type="domain" description="HTH lysR-type" evidence="5">
    <location>
        <begin position="1"/>
        <end position="58"/>
    </location>
</feature>
<accession>A0A6F8PYC4</accession>
<dbReference type="SUPFAM" id="SSF53850">
    <property type="entry name" value="Periplasmic binding protein-like II"/>
    <property type="match status" value="1"/>
</dbReference>
<name>A0A6F8PYC4_9GAMM</name>
<dbReference type="EMBL" id="AP021889">
    <property type="protein sequence ID" value="BBP47047.1"/>
    <property type="molecule type" value="Genomic_DNA"/>
</dbReference>
<reference evidence="7" key="1">
    <citation type="submission" date="2019-11" db="EMBL/GenBank/DDBJ databases">
        <title>Isolation and characterization of two novel species in the genus Thiomicrorhabdus.</title>
        <authorList>
            <person name="Mochizuki J."/>
            <person name="Kojima H."/>
            <person name="Fukui M."/>
        </authorList>
    </citation>
    <scope>NUCLEOTIDE SEQUENCE [LARGE SCALE GENOMIC DNA]</scope>
    <source>
        <strain evidence="7">aks77</strain>
    </source>
</reference>
<dbReference type="RefSeq" id="WP_173274125.1">
    <property type="nucleotide sequence ID" value="NZ_AP021889.1"/>
</dbReference>
<evidence type="ECO:0000313" key="6">
    <source>
        <dbReference type="EMBL" id="BBP47047.1"/>
    </source>
</evidence>
<proteinExistence type="inferred from homology"/>
<keyword evidence="2" id="KW-0805">Transcription regulation</keyword>
<evidence type="ECO:0000259" key="5">
    <source>
        <dbReference type="PROSITE" id="PS50931"/>
    </source>
</evidence>
<dbReference type="Proteomes" id="UP000501726">
    <property type="component" value="Chromosome"/>
</dbReference>
<dbReference type="PROSITE" id="PS50931">
    <property type="entry name" value="HTH_LYSR"/>
    <property type="match status" value="1"/>
</dbReference>
<evidence type="ECO:0000313" key="7">
    <source>
        <dbReference type="Proteomes" id="UP000501726"/>
    </source>
</evidence>
<dbReference type="Gene3D" id="1.10.10.10">
    <property type="entry name" value="Winged helix-like DNA-binding domain superfamily/Winged helix DNA-binding domain"/>
    <property type="match status" value="1"/>
</dbReference>
<keyword evidence="7" id="KW-1185">Reference proteome</keyword>
<keyword evidence="3" id="KW-0238">DNA-binding</keyword>